<accession>A0ABM4UFA1</accession>
<keyword evidence="1" id="KW-0862">Zinc</keyword>
<organism evidence="3 4">
    <name type="scientific">Coffea arabica</name>
    <name type="common">Arabian coffee</name>
    <dbReference type="NCBI Taxonomy" id="13443"/>
    <lineage>
        <taxon>Eukaryota</taxon>
        <taxon>Viridiplantae</taxon>
        <taxon>Streptophyta</taxon>
        <taxon>Embryophyta</taxon>
        <taxon>Tracheophyta</taxon>
        <taxon>Spermatophyta</taxon>
        <taxon>Magnoliopsida</taxon>
        <taxon>eudicotyledons</taxon>
        <taxon>Gunneridae</taxon>
        <taxon>Pentapetalae</taxon>
        <taxon>asterids</taxon>
        <taxon>lamiids</taxon>
        <taxon>Gentianales</taxon>
        <taxon>Rubiaceae</taxon>
        <taxon>Ixoroideae</taxon>
        <taxon>Gardenieae complex</taxon>
        <taxon>Bertiereae - Coffeeae clade</taxon>
        <taxon>Coffeeae</taxon>
        <taxon>Coffea</taxon>
    </lineage>
</organism>
<keyword evidence="3" id="KW-1185">Reference proteome</keyword>
<sequence length="283" mass="31885">MAEEITEILQKFALSTKELGGSELELGNVSPSVKECEESLVGKIKGEKVINFVGVKNFVTLAWGYPKGLRVVEVGVNTFQFFMANVKDRERICTGGPWVIDSQILVIRPWFEGFEEKEVEFNIAPLWIQVWNLPVHWISKEVGKKIASVFHDTKEVIIPQGGGKEGRHIKILVLADISEPLMRGTTVKLEGKVKWLSFKYERCPDFCYTCGKIGHSERNCSDGIQLGKGHQDNQFGPWLRAGGGGNHHRKKNQEVHNLHLYLLASKGGDLRMDSLFQYQMEGS</sequence>
<evidence type="ECO:0000313" key="3">
    <source>
        <dbReference type="Proteomes" id="UP001652660"/>
    </source>
</evidence>
<dbReference type="Proteomes" id="UP001652660">
    <property type="component" value="Chromosome 5c"/>
</dbReference>
<dbReference type="PANTHER" id="PTHR31286:SF178">
    <property type="entry name" value="DUF4283 DOMAIN-CONTAINING PROTEIN"/>
    <property type="match status" value="1"/>
</dbReference>
<protein>
    <recommendedName>
        <fullName evidence="2">CCHC-type domain-containing protein</fullName>
    </recommendedName>
</protein>
<dbReference type="PROSITE" id="PS50158">
    <property type="entry name" value="ZF_CCHC"/>
    <property type="match status" value="1"/>
</dbReference>
<keyword evidence="1" id="KW-0479">Metal-binding</keyword>
<reference evidence="4" key="1">
    <citation type="submission" date="2025-08" db="UniProtKB">
        <authorList>
            <consortium name="RefSeq"/>
        </authorList>
    </citation>
    <scope>IDENTIFICATION</scope>
    <source>
        <tissue evidence="4">Leaves</tissue>
    </source>
</reference>
<evidence type="ECO:0000313" key="4">
    <source>
        <dbReference type="RefSeq" id="XP_071905958.1"/>
    </source>
</evidence>
<dbReference type="GeneID" id="140007170"/>
<proteinExistence type="predicted"/>
<feature type="domain" description="CCHC-type" evidence="2">
    <location>
        <begin position="207"/>
        <end position="220"/>
    </location>
</feature>
<dbReference type="InterPro" id="IPR040256">
    <property type="entry name" value="At4g02000-like"/>
</dbReference>
<evidence type="ECO:0000256" key="1">
    <source>
        <dbReference type="PROSITE-ProRule" id="PRU00047"/>
    </source>
</evidence>
<evidence type="ECO:0000259" key="2">
    <source>
        <dbReference type="PROSITE" id="PS50158"/>
    </source>
</evidence>
<dbReference type="SUPFAM" id="SSF57756">
    <property type="entry name" value="Retrovirus zinc finger-like domains"/>
    <property type="match status" value="1"/>
</dbReference>
<dbReference type="Pfam" id="PF14111">
    <property type="entry name" value="DUF4283"/>
    <property type="match status" value="1"/>
</dbReference>
<dbReference type="InterPro" id="IPR025836">
    <property type="entry name" value="Zn_knuckle_CX2CX4HX4C"/>
</dbReference>
<dbReference type="Pfam" id="PF14392">
    <property type="entry name" value="zf-CCHC_4"/>
    <property type="match status" value="1"/>
</dbReference>
<dbReference type="InterPro" id="IPR025558">
    <property type="entry name" value="DUF4283"/>
</dbReference>
<keyword evidence="1" id="KW-0863">Zinc-finger</keyword>
<dbReference type="RefSeq" id="XP_071905958.1">
    <property type="nucleotide sequence ID" value="XM_072049857.1"/>
</dbReference>
<dbReference type="InterPro" id="IPR036875">
    <property type="entry name" value="Znf_CCHC_sf"/>
</dbReference>
<dbReference type="InterPro" id="IPR001878">
    <property type="entry name" value="Znf_CCHC"/>
</dbReference>
<dbReference type="PANTHER" id="PTHR31286">
    <property type="entry name" value="GLYCINE-RICH CELL WALL STRUCTURAL PROTEIN 1.8-LIKE"/>
    <property type="match status" value="1"/>
</dbReference>
<name>A0ABM4UFA1_COFAR</name>
<gene>
    <name evidence="4" type="primary">LOC140007170</name>
</gene>